<dbReference type="KEGG" id="dru:Desru_1935"/>
<dbReference type="SUPFAM" id="SSF102405">
    <property type="entry name" value="MCP/YpsA-like"/>
    <property type="match status" value="1"/>
</dbReference>
<dbReference type="PANTHER" id="PTHR43022:SF1">
    <property type="entry name" value="PROTEIN SMF"/>
    <property type="match status" value="1"/>
</dbReference>
<dbReference type="Gene3D" id="3.40.50.450">
    <property type="match status" value="1"/>
</dbReference>
<dbReference type="eggNOG" id="COG0758">
    <property type="taxonomic scope" value="Bacteria"/>
</dbReference>
<dbReference type="InterPro" id="IPR003488">
    <property type="entry name" value="DprA"/>
</dbReference>
<dbReference type="EMBL" id="CP002780">
    <property type="protein sequence ID" value="AEG60192.1"/>
    <property type="molecule type" value="Genomic_DNA"/>
</dbReference>
<organism evidence="3 4">
    <name type="scientific">Desulforamulus ruminis (strain ATCC 23193 / DSM 2154 / NCIMB 8452 / DL)</name>
    <name type="common">Desulfotomaculum ruminis</name>
    <dbReference type="NCBI Taxonomy" id="696281"/>
    <lineage>
        <taxon>Bacteria</taxon>
        <taxon>Bacillati</taxon>
        <taxon>Bacillota</taxon>
        <taxon>Clostridia</taxon>
        <taxon>Eubacteriales</taxon>
        <taxon>Peptococcaceae</taxon>
        <taxon>Desulforamulus</taxon>
    </lineage>
</organism>
<evidence type="ECO:0000256" key="1">
    <source>
        <dbReference type="ARBA" id="ARBA00006525"/>
    </source>
</evidence>
<dbReference type="STRING" id="696281.Desru_1935"/>
<proteinExistence type="inferred from homology"/>
<evidence type="ECO:0000313" key="3">
    <source>
        <dbReference type="EMBL" id="AEG60192.1"/>
    </source>
</evidence>
<reference evidence="3 4" key="2">
    <citation type="journal article" date="2012" name="Stand. Genomic Sci.">
        <title>Complete genome sequence of the sulfate-reducing firmicute Desulfotomaculum ruminis type strain (DL(T)).</title>
        <authorList>
            <person name="Spring S."/>
            <person name="Visser M."/>
            <person name="Lu M."/>
            <person name="Copeland A."/>
            <person name="Lapidus A."/>
            <person name="Lucas S."/>
            <person name="Cheng J.F."/>
            <person name="Han C."/>
            <person name="Tapia R."/>
            <person name="Goodwin L.A."/>
            <person name="Pitluck S."/>
            <person name="Ivanova N."/>
            <person name="Land M."/>
            <person name="Hauser L."/>
            <person name="Larimer F."/>
            <person name="Rohde M."/>
            <person name="Goker M."/>
            <person name="Detter J.C."/>
            <person name="Kyrpides N.C."/>
            <person name="Woyke T."/>
            <person name="Schaap P.J."/>
            <person name="Plugge C.M."/>
            <person name="Muyzer G."/>
            <person name="Kuever J."/>
            <person name="Pereira I.A."/>
            <person name="Parshina S.N."/>
            <person name="Bernier-Latmani R."/>
            <person name="Stams A.J."/>
            <person name="Klenk H.P."/>
        </authorList>
    </citation>
    <scope>NUCLEOTIDE SEQUENCE [LARGE SCALE GENOMIC DNA]</scope>
    <source>
        <strain evidence="4">ATCC 23193 / DSM 2154 / NCIB 8452 / DL</strain>
    </source>
</reference>
<dbReference type="HOGENOM" id="CLU_1419429_0_0_9"/>
<feature type="domain" description="Smf/DprA SLOG" evidence="2">
    <location>
        <begin position="9"/>
        <end position="171"/>
    </location>
</feature>
<dbReference type="Pfam" id="PF02481">
    <property type="entry name" value="DNA_processg_A"/>
    <property type="match status" value="1"/>
</dbReference>
<evidence type="ECO:0000313" key="4">
    <source>
        <dbReference type="Proteomes" id="UP000009234"/>
    </source>
</evidence>
<gene>
    <name evidence="3" type="ordered locus">Desru_1935</name>
</gene>
<dbReference type="InterPro" id="IPR057666">
    <property type="entry name" value="DrpA_SLOG"/>
</dbReference>
<protein>
    <submittedName>
        <fullName evidence="3">SMF family protein</fullName>
    </submittedName>
</protein>
<dbReference type="AlphaFoldDB" id="F6DUQ4"/>
<evidence type="ECO:0000259" key="2">
    <source>
        <dbReference type="Pfam" id="PF02481"/>
    </source>
</evidence>
<dbReference type="RefSeq" id="WP_013841955.1">
    <property type="nucleotide sequence ID" value="NC_015589.1"/>
</dbReference>
<dbReference type="GO" id="GO:0009294">
    <property type="term" value="P:DNA-mediated transformation"/>
    <property type="evidence" value="ECO:0007669"/>
    <property type="project" value="InterPro"/>
</dbReference>
<dbReference type="PANTHER" id="PTHR43022">
    <property type="entry name" value="PROTEIN SMF"/>
    <property type="match status" value="1"/>
</dbReference>
<dbReference type="Proteomes" id="UP000009234">
    <property type="component" value="Chromosome"/>
</dbReference>
<sequence>MMIFHCSGLFPENKKVIAIVGPRRPPLEDPSSIQHLRDCHMAYTLARQAAKKGLVVLSGLATGIDTAAHNGCLDEGGITVAVVPFGLSAPVYPPENKDLAVKIMQRGGCLLSPFKSGQSTAKWTFVVRDKVQAMLSSKVLVVGTFPPDGIITGGTRHCARWARNLGKPLYHYLEMNGFYLVRKDCEILTKD</sequence>
<reference evidence="4" key="1">
    <citation type="submission" date="2011-05" db="EMBL/GenBank/DDBJ databases">
        <title>Complete sequence of Desulfotomaculum ruminis DSM 2154.</title>
        <authorList>
            <person name="Lucas S."/>
            <person name="Copeland A."/>
            <person name="Lapidus A."/>
            <person name="Cheng J.-F."/>
            <person name="Goodwin L."/>
            <person name="Pitluck S."/>
            <person name="Lu M."/>
            <person name="Detter J.C."/>
            <person name="Han C."/>
            <person name="Tapia R."/>
            <person name="Land M."/>
            <person name="Hauser L."/>
            <person name="Kyrpides N."/>
            <person name="Ivanova N."/>
            <person name="Mikhailova N."/>
            <person name="Pagani I."/>
            <person name="Stams A.J.M."/>
            <person name="Plugge C.M."/>
            <person name="Muyzer G."/>
            <person name="Kuever J."/>
            <person name="Parshina S.N."/>
            <person name="Ivanova A.E."/>
            <person name="Nazina T.N."/>
            <person name="Brambilla E."/>
            <person name="Spring S."/>
            <person name="Klenk H.-P."/>
            <person name="Woyke T."/>
        </authorList>
    </citation>
    <scope>NUCLEOTIDE SEQUENCE [LARGE SCALE GENOMIC DNA]</scope>
    <source>
        <strain evidence="4">ATCC 23193 / DSM 2154 / NCIB 8452 / DL</strain>
    </source>
</reference>
<keyword evidence="4" id="KW-1185">Reference proteome</keyword>
<name>F6DUQ4_DESRL</name>
<comment type="similarity">
    <text evidence="1">Belongs to the DprA/Smf family.</text>
</comment>
<accession>F6DUQ4</accession>